<comment type="caution">
    <text evidence="4">The sequence shown here is derived from an EMBL/GenBank/DDBJ whole genome shotgun (WGS) entry which is preliminary data.</text>
</comment>
<evidence type="ECO:0000313" key="4">
    <source>
        <dbReference type="EMBL" id="KAK3365380.1"/>
    </source>
</evidence>
<dbReference type="PANTHER" id="PTHR24180">
    <property type="entry name" value="CYCLIN-DEPENDENT KINASE INHIBITOR 2C-RELATED"/>
    <property type="match status" value="1"/>
</dbReference>
<accession>A0AAE0JWT2</accession>
<dbReference type="PANTHER" id="PTHR24180:SF45">
    <property type="entry name" value="POLY [ADP-RIBOSE] POLYMERASE TANKYRASE"/>
    <property type="match status" value="1"/>
</dbReference>
<organism evidence="4 5">
    <name type="scientific">Podospora didyma</name>
    <dbReference type="NCBI Taxonomy" id="330526"/>
    <lineage>
        <taxon>Eukaryota</taxon>
        <taxon>Fungi</taxon>
        <taxon>Dikarya</taxon>
        <taxon>Ascomycota</taxon>
        <taxon>Pezizomycotina</taxon>
        <taxon>Sordariomycetes</taxon>
        <taxon>Sordariomycetidae</taxon>
        <taxon>Sordariales</taxon>
        <taxon>Podosporaceae</taxon>
        <taxon>Podospora</taxon>
    </lineage>
</organism>
<dbReference type="PRINTS" id="PR01415">
    <property type="entry name" value="ANKYRIN"/>
</dbReference>
<feature type="repeat" description="ANK" evidence="3">
    <location>
        <begin position="105"/>
        <end position="137"/>
    </location>
</feature>
<dbReference type="PROSITE" id="PS50297">
    <property type="entry name" value="ANK_REP_REGION"/>
    <property type="match status" value="5"/>
</dbReference>
<feature type="repeat" description="ANK" evidence="3">
    <location>
        <begin position="41"/>
        <end position="73"/>
    </location>
</feature>
<keyword evidence="1" id="KW-0677">Repeat</keyword>
<dbReference type="Proteomes" id="UP001285441">
    <property type="component" value="Unassembled WGS sequence"/>
</dbReference>
<gene>
    <name evidence="4" type="ORF">B0H63DRAFT_405688</name>
</gene>
<dbReference type="InterPro" id="IPR002110">
    <property type="entry name" value="Ankyrin_rpt"/>
</dbReference>
<dbReference type="InterPro" id="IPR036770">
    <property type="entry name" value="Ankyrin_rpt-contain_sf"/>
</dbReference>
<dbReference type="SUPFAM" id="SSF48403">
    <property type="entry name" value="Ankyrin repeat"/>
    <property type="match status" value="1"/>
</dbReference>
<dbReference type="PROSITE" id="PS50088">
    <property type="entry name" value="ANK_REPEAT"/>
    <property type="match status" value="5"/>
</dbReference>
<dbReference type="Pfam" id="PF12796">
    <property type="entry name" value="Ank_2"/>
    <property type="match status" value="3"/>
</dbReference>
<evidence type="ECO:0000256" key="2">
    <source>
        <dbReference type="ARBA" id="ARBA00023043"/>
    </source>
</evidence>
<dbReference type="EMBL" id="JAULSW010000030">
    <property type="protein sequence ID" value="KAK3365380.1"/>
    <property type="molecule type" value="Genomic_DNA"/>
</dbReference>
<dbReference type="InterPro" id="IPR051637">
    <property type="entry name" value="Ank_repeat_dom-contain_49"/>
</dbReference>
<feature type="repeat" description="ANK" evidence="3">
    <location>
        <begin position="73"/>
        <end position="105"/>
    </location>
</feature>
<dbReference type="SMART" id="SM00248">
    <property type="entry name" value="ANK"/>
    <property type="match status" value="7"/>
</dbReference>
<protein>
    <submittedName>
        <fullName evidence="4">Ankyrin repeat-containing domain protein</fullName>
    </submittedName>
</protein>
<feature type="repeat" description="ANK" evidence="3">
    <location>
        <begin position="138"/>
        <end position="173"/>
    </location>
</feature>
<evidence type="ECO:0000313" key="5">
    <source>
        <dbReference type="Proteomes" id="UP001285441"/>
    </source>
</evidence>
<dbReference type="Gene3D" id="1.25.40.20">
    <property type="entry name" value="Ankyrin repeat-containing domain"/>
    <property type="match status" value="2"/>
</dbReference>
<proteinExistence type="predicted"/>
<dbReference type="AlphaFoldDB" id="A0AAE0JWT2"/>
<name>A0AAE0JWT2_9PEZI</name>
<keyword evidence="5" id="KW-1185">Reference proteome</keyword>
<evidence type="ECO:0000256" key="3">
    <source>
        <dbReference type="PROSITE-ProRule" id="PRU00023"/>
    </source>
</evidence>
<reference evidence="4" key="2">
    <citation type="submission" date="2023-06" db="EMBL/GenBank/DDBJ databases">
        <authorList>
            <consortium name="Lawrence Berkeley National Laboratory"/>
            <person name="Haridas S."/>
            <person name="Hensen N."/>
            <person name="Bonometti L."/>
            <person name="Westerberg I."/>
            <person name="Brannstrom I.O."/>
            <person name="Guillou S."/>
            <person name="Cros-Aarteil S."/>
            <person name="Calhoun S."/>
            <person name="Kuo A."/>
            <person name="Mondo S."/>
            <person name="Pangilinan J."/>
            <person name="Riley R."/>
            <person name="LaButti K."/>
            <person name="Andreopoulos B."/>
            <person name="Lipzen A."/>
            <person name="Chen C."/>
            <person name="Yanf M."/>
            <person name="Daum C."/>
            <person name="Ng V."/>
            <person name="Clum A."/>
            <person name="Steindorff A."/>
            <person name="Ohm R."/>
            <person name="Martin F."/>
            <person name="Silar P."/>
            <person name="Natvig D."/>
            <person name="Lalanne C."/>
            <person name="Gautier V."/>
            <person name="Ament-velasquez S.L."/>
            <person name="Kruys A."/>
            <person name="Hutchinson M.I."/>
            <person name="Powell A.J."/>
            <person name="Barry K."/>
            <person name="Miller A.N."/>
            <person name="Grigoriev I.V."/>
            <person name="Debuchy R."/>
            <person name="Gladieux P."/>
            <person name="Thoren M.H."/>
            <person name="Johannesson H."/>
        </authorList>
    </citation>
    <scope>NUCLEOTIDE SEQUENCE</scope>
    <source>
        <strain evidence="4">CBS 232.78</strain>
    </source>
</reference>
<feature type="repeat" description="ANK" evidence="3">
    <location>
        <begin position="6"/>
        <end position="34"/>
    </location>
</feature>
<keyword evidence="2 3" id="KW-0040">ANK repeat</keyword>
<evidence type="ECO:0000256" key="1">
    <source>
        <dbReference type="ARBA" id="ARBA00022737"/>
    </source>
</evidence>
<sequence>MPGESPDASPLILAVKAGNIDLIDVLLSMGYSVNETLPIGHLKTPLHVAAALGSIEVTEKLIRAGAKVNIVVDGESALHSACRNGHLEMVMALFRRGALPHFPNKTTTPLHIAATAGHASVSALLLLNEMDPNTLDQEGFTPAHLGARHGDLGDAEMIKFLISRGATPNIADSEAHPPSMLHSRCRNSNRRLAQTLLSAGAKPGSEELEVLRHAIRSRNMDIIHLLLDNSMDPNCREQDEYLNRPSPLEVACRAGDTVLVRIMLDHGGDPHKPVIEYRSVPQEDSIYTEVKLEPVSLVYISAKDGRRTGGTSVGVCGSRGKENMMLEAAVL</sequence>
<reference evidence="4" key="1">
    <citation type="journal article" date="2023" name="Mol. Phylogenet. Evol.">
        <title>Genome-scale phylogeny and comparative genomics of the fungal order Sordariales.</title>
        <authorList>
            <person name="Hensen N."/>
            <person name="Bonometti L."/>
            <person name="Westerberg I."/>
            <person name="Brannstrom I.O."/>
            <person name="Guillou S."/>
            <person name="Cros-Aarteil S."/>
            <person name="Calhoun S."/>
            <person name="Haridas S."/>
            <person name="Kuo A."/>
            <person name="Mondo S."/>
            <person name="Pangilinan J."/>
            <person name="Riley R."/>
            <person name="LaButti K."/>
            <person name="Andreopoulos B."/>
            <person name="Lipzen A."/>
            <person name="Chen C."/>
            <person name="Yan M."/>
            <person name="Daum C."/>
            <person name="Ng V."/>
            <person name="Clum A."/>
            <person name="Steindorff A."/>
            <person name="Ohm R.A."/>
            <person name="Martin F."/>
            <person name="Silar P."/>
            <person name="Natvig D.O."/>
            <person name="Lalanne C."/>
            <person name="Gautier V."/>
            <person name="Ament-Velasquez S.L."/>
            <person name="Kruys A."/>
            <person name="Hutchinson M.I."/>
            <person name="Powell A.J."/>
            <person name="Barry K."/>
            <person name="Miller A.N."/>
            <person name="Grigoriev I.V."/>
            <person name="Debuchy R."/>
            <person name="Gladieux P."/>
            <person name="Hiltunen Thoren M."/>
            <person name="Johannesson H."/>
        </authorList>
    </citation>
    <scope>NUCLEOTIDE SEQUENCE</scope>
    <source>
        <strain evidence="4">CBS 232.78</strain>
    </source>
</reference>